<feature type="compositionally biased region" description="Pro residues" evidence="1">
    <location>
        <begin position="77"/>
        <end position="86"/>
    </location>
</feature>
<keyword evidence="3" id="KW-1185">Reference proteome</keyword>
<feature type="compositionally biased region" description="Basic residues" evidence="1">
    <location>
        <begin position="87"/>
        <end position="101"/>
    </location>
</feature>
<dbReference type="EMBL" id="CR555306">
    <property type="protein sequence ID" value="CAI07601.1"/>
    <property type="molecule type" value="Genomic_DNA"/>
</dbReference>
<protein>
    <submittedName>
        <fullName evidence="2">Uncharacterized protein</fullName>
    </submittedName>
</protein>
<gene>
    <name evidence="2" type="ORF">ebD65</name>
</gene>
<reference evidence="2 3" key="1">
    <citation type="journal article" date="2005" name="Arch. Microbiol.">
        <title>The genome sequence of an anaerobic aromatic-degrading denitrifying bacterium, strain EbN1.</title>
        <authorList>
            <person name="Rabus R."/>
            <person name="Kube M."/>
            <person name="Heider J."/>
            <person name="Beck A."/>
            <person name="Heitmann K."/>
            <person name="Widdel F."/>
            <person name="Reinhardt R."/>
        </authorList>
    </citation>
    <scope>NUCLEOTIDE SEQUENCE [LARGE SCALE GENOMIC DNA]</scope>
    <source>
        <strain evidence="2 3">EbN1</strain>
    </source>
</reference>
<proteinExistence type="predicted"/>
<feature type="compositionally biased region" description="Basic and acidic residues" evidence="1">
    <location>
        <begin position="56"/>
        <end position="66"/>
    </location>
</feature>
<feature type="region of interest" description="Disordered" evidence="1">
    <location>
        <begin position="1"/>
        <end position="101"/>
    </location>
</feature>
<dbReference type="STRING" id="76114.ebD65"/>
<organism evidence="2 3">
    <name type="scientific">Aromatoleum aromaticum (strain DSM 19018 / LMG 30748 / EbN1)</name>
    <name type="common">Azoarcus sp. (strain EbN1)</name>
    <dbReference type="NCBI Taxonomy" id="76114"/>
    <lineage>
        <taxon>Bacteria</taxon>
        <taxon>Pseudomonadati</taxon>
        <taxon>Pseudomonadota</taxon>
        <taxon>Betaproteobacteria</taxon>
        <taxon>Rhodocyclales</taxon>
        <taxon>Rhodocyclaceae</taxon>
        <taxon>Aromatoleum</taxon>
    </lineage>
</organism>
<dbReference type="KEGG" id="eba:ebD65"/>
<dbReference type="AlphaFoldDB" id="Q5P511"/>
<dbReference type="Proteomes" id="UP000006552">
    <property type="component" value="Chromosome"/>
</dbReference>
<evidence type="ECO:0000256" key="1">
    <source>
        <dbReference type="SAM" id="MobiDB-lite"/>
    </source>
</evidence>
<name>Q5P511_AROAE</name>
<accession>Q5P511</accession>
<evidence type="ECO:0000313" key="3">
    <source>
        <dbReference type="Proteomes" id="UP000006552"/>
    </source>
</evidence>
<dbReference type="HOGENOM" id="CLU_2285579_0_0_4"/>
<sequence length="101" mass="10694">MLRGCGTRPSGSDSPRRSANTPPRSEGVPVRTRSKKRNQLAAPEPVAGDGWGVRGAGKDCLSERSEASSAARRTNTPPGPGGQAPPRPHRPLSRNRNFGKN</sequence>
<feature type="compositionally biased region" description="Polar residues" evidence="1">
    <location>
        <begin position="9"/>
        <end position="23"/>
    </location>
</feature>
<evidence type="ECO:0000313" key="2">
    <source>
        <dbReference type="EMBL" id="CAI07601.1"/>
    </source>
</evidence>